<accession>A0ACC1MNG7</accession>
<dbReference type="Proteomes" id="UP001143910">
    <property type="component" value="Unassembled WGS sequence"/>
</dbReference>
<sequence>MDKIWWQEQWMGWPVDKAYEEGSNIVNAANLQGNLMLLVGDLDHNVDPSSTFQFANALNNANKMYDLVVIPGGKHGCGGREYGVMRQVEFFRRHLQEK</sequence>
<dbReference type="EMBL" id="JANJQO010001965">
    <property type="protein sequence ID" value="KAJ2968557.1"/>
    <property type="molecule type" value="Genomic_DNA"/>
</dbReference>
<keyword evidence="2" id="KW-1185">Reference proteome</keyword>
<comment type="caution">
    <text evidence="1">The sequence shown here is derived from an EMBL/GenBank/DDBJ whole genome shotgun (WGS) entry which is preliminary data.</text>
</comment>
<proteinExistence type="predicted"/>
<protein>
    <submittedName>
        <fullName evidence="1">Uncharacterized protein</fullName>
    </submittedName>
</protein>
<evidence type="ECO:0000313" key="2">
    <source>
        <dbReference type="Proteomes" id="UP001143910"/>
    </source>
</evidence>
<organism evidence="1 2">
    <name type="scientific">Zarea fungicola</name>
    <dbReference type="NCBI Taxonomy" id="93591"/>
    <lineage>
        <taxon>Eukaryota</taxon>
        <taxon>Fungi</taxon>
        <taxon>Dikarya</taxon>
        <taxon>Ascomycota</taxon>
        <taxon>Pezizomycotina</taxon>
        <taxon>Sordariomycetes</taxon>
        <taxon>Hypocreomycetidae</taxon>
        <taxon>Hypocreales</taxon>
        <taxon>Cordycipitaceae</taxon>
        <taxon>Zarea</taxon>
    </lineage>
</organism>
<reference evidence="1" key="1">
    <citation type="submission" date="2022-08" db="EMBL/GenBank/DDBJ databases">
        <title>Genome Sequence of Lecanicillium fungicola.</title>
        <authorList>
            <person name="Buettner E."/>
        </authorList>
    </citation>
    <scope>NUCLEOTIDE SEQUENCE</scope>
    <source>
        <strain evidence="1">Babe33</strain>
    </source>
</reference>
<gene>
    <name evidence="1" type="ORF">NQ176_g9119</name>
</gene>
<name>A0ACC1MNG7_9HYPO</name>
<evidence type="ECO:0000313" key="1">
    <source>
        <dbReference type="EMBL" id="KAJ2968557.1"/>
    </source>
</evidence>